<sequence length="165" mass="18666">MQEERLIGRLLEVVDVFRLVSNSETWGYVELMMGLYVWLVARSESGNTLPVHSRRGVECLRMASSRYAIDPWLMTVLQFEGLNKDEQTFADVVTEAMRAAASKVNIGELKSKKLVFKDSEVPQPLRDRGALQDITRYKDVAGPDGGFFLAPEFYGELILGELYLV</sequence>
<dbReference type="EMBL" id="ML977650">
    <property type="protein sequence ID" value="KAF1994822.1"/>
    <property type="molecule type" value="Genomic_DNA"/>
</dbReference>
<accession>A0A6A5VYN5</accession>
<organism evidence="1 2">
    <name type="scientific">Amniculicola lignicola CBS 123094</name>
    <dbReference type="NCBI Taxonomy" id="1392246"/>
    <lineage>
        <taxon>Eukaryota</taxon>
        <taxon>Fungi</taxon>
        <taxon>Dikarya</taxon>
        <taxon>Ascomycota</taxon>
        <taxon>Pezizomycotina</taxon>
        <taxon>Dothideomycetes</taxon>
        <taxon>Pleosporomycetidae</taxon>
        <taxon>Pleosporales</taxon>
        <taxon>Amniculicolaceae</taxon>
        <taxon>Amniculicola</taxon>
    </lineage>
</organism>
<proteinExistence type="predicted"/>
<dbReference type="Proteomes" id="UP000799779">
    <property type="component" value="Unassembled WGS sequence"/>
</dbReference>
<evidence type="ECO:0000313" key="2">
    <source>
        <dbReference type="Proteomes" id="UP000799779"/>
    </source>
</evidence>
<reference evidence="1" key="1">
    <citation type="journal article" date="2020" name="Stud. Mycol.">
        <title>101 Dothideomycetes genomes: a test case for predicting lifestyles and emergence of pathogens.</title>
        <authorList>
            <person name="Haridas S."/>
            <person name="Albert R."/>
            <person name="Binder M."/>
            <person name="Bloem J."/>
            <person name="Labutti K."/>
            <person name="Salamov A."/>
            <person name="Andreopoulos B."/>
            <person name="Baker S."/>
            <person name="Barry K."/>
            <person name="Bills G."/>
            <person name="Bluhm B."/>
            <person name="Cannon C."/>
            <person name="Castanera R."/>
            <person name="Culley D."/>
            <person name="Daum C."/>
            <person name="Ezra D."/>
            <person name="Gonzalez J."/>
            <person name="Henrissat B."/>
            <person name="Kuo A."/>
            <person name="Liang C."/>
            <person name="Lipzen A."/>
            <person name="Lutzoni F."/>
            <person name="Magnuson J."/>
            <person name="Mondo S."/>
            <person name="Nolan M."/>
            <person name="Ohm R."/>
            <person name="Pangilinan J."/>
            <person name="Park H.-J."/>
            <person name="Ramirez L."/>
            <person name="Alfaro M."/>
            <person name="Sun H."/>
            <person name="Tritt A."/>
            <person name="Yoshinaga Y."/>
            <person name="Zwiers L.-H."/>
            <person name="Turgeon B."/>
            <person name="Goodwin S."/>
            <person name="Spatafora J."/>
            <person name="Crous P."/>
            <person name="Grigoriev I."/>
        </authorList>
    </citation>
    <scope>NUCLEOTIDE SEQUENCE</scope>
    <source>
        <strain evidence="1">CBS 123094</strain>
    </source>
</reference>
<name>A0A6A5VYN5_9PLEO</name>
<evidence type="ECO:0000313" key="1">
    <source>
        <dbReference type="EMBL" id="KAF1994822.1"/>
    </source>
</evidence>
<dbReference type="AlphaFoldDB" id="A0A6A5VYN5"/>
<protein>
    <submittedName>
        <fullName evidence="1">Uncharacterized protein</fullName>
    </submittedName>
</protein>
<keyword evidence="2" id="KW-1185">Reference proteome</keyword>
<gene>
    <name evidence="1" type="ORF">P154DRAFT_624383</name>
</gene>